<sequence>MKYNNYKGDTAATRFQKKNDKDITINVDCGRNGDKERVVAFRAVKSTDQPVEANESVKITFEEEQFDLGNTYNNITSTFVPRESGVYYVSSSFTFAPDVNARYRTRADIVVNGTTVAADNDFWNLLNVFNVVNVSAVLYLQAGDLVEIFGQSSLSGTILSEVENIASTSFEAFKVS</sequence>
<dbReference type="Proteomes" id="UP000789833">
    <property type="component" value="Unassembled WGS sequence"/>
</dbReference>
<dbReference type="InterPro" id="IPR008983">
    <property type="entry name" value="Tumour_necrosis_fac-like_dom"/>
</dbReference>
<gene>
    <name evidence="2" type="ORF">BACCIP111883_01115</name>
</gene>
<dbReference type="RefSeq" id="WP_230500280.1">
    <property type="nucleotide sequence ID" value="NZ_CAKJTJ010000004.1"/>
</dbReference>
<organism evidence="2 3">
    <name type="scientific">Sutcliffiella rhizosphaerae</name>
    <dbReference type="NCBI Taxonomy" id="2880967"/>
    <lineage>
        <taxon>Bacteria</taxon>
        <taxon>Bacillati</taxon>
        <taxon>Bacillota</taxon>
        <taxon>Bacilli</taxon>
        <taxon>Bacillales</taxon>
        <taxon>Bacillaceae</taxon>
        <taxon>Sutcliffiella</taxon>
    </lineage>
</organism>
<feature type="domain" description="C1q" evidence="1">
    <location>
        <begin position="34"/>
        <end position="176"/>
    </location>
</feature>
<name>A0ABM8YKF7_9BACI</name>
<reference evidence="2 3" key="1">
    <citation type="submission" date="2021-10" db="EMBL/GenBank/DDBJ databases">
        <authorList>
            <person name="Criscuolo A."/>
        </authorList>
    </citation>
    <scope>NUCLEOTIDE SEQUENCE [LARGE SCALE GENOMIC DNA]</scope>
    <source>
        <strain evidence="3">CIP 111883</strain>
    </source>
</reference>
<accession>A0ABM8YKF7</accession>
<dbReference type="InterPro" id="IPR001073">
    <property type="entry name" value="C1q_dom"/>
</dbReference>
<comment type="caution">
    <text evidence="2">The sequence shown here is derived from an EMBL/GenBank/DDBJ whole genome shotgun (WGS) entry which is preliminary data.</text>
</comment>
<dbReference type="Gene3D" id="2.60.120.40">
    <property type="match status" value="1"/>
</dbReference>
<evidence type="ECO:0000259" key="1">
    <source>
        <dbReference type="PROSITE" id="PS50871"/>
    </source>
</evidence>
<protein>
    <recommendedName>
        <fullName evidence="1">C1q domain-containing protein</fullName>
    </recommendedName>
</protein>
<dbReference type="PROSITE" id="PS50871">
    <property type="entry name" value="C1Q"/>
    <property type="match status" value="1"/>
</dbReference>
<dbReference type="EMBL" id="CAKJTJ010000004">
    <property type="protein sequence ID" value="CAG9620347.1"/>
    <property type="molecule type" value="Genomic_DNA"/>
</dbReference>
<evidence type="ECO:0000313" key="3">
    <source>
        <dbReference type="Proteomes" id="UP000789833"/>
    </source>
</evidence>
<proteinExistence type="predicted"/>
<keyword evidence="3" id="KW-1185">Reference proteome</keyword>
<evidence type="ECO:0000313" key="2">
    <source>
        <dbReference type="EMBL" id="CAG9620347.1"/>
    </source>
</evidence>
<dbReference type="SUPFAM" id="SSF49842">
    <property type="entry name" value="TNF-like"/>
    <property type="match status" value="1"/>
</dbReference>
<dbReference type="Pfam" id="PF00386">
    <property type="entry name" value="C1q"/>
    <property type="match status" value="1"/>
</dbReference>